<dbReference type="Pfam" id="PF00512">
    <property type="entry name" value="HisKA"/>
    <property type="match status" value="1"/>
</dbReference>
<dbReference type="InterPro" id="IPR005467">
    <property type="entry name" value="His_kinase_dom"/>
</dbReference>
<accession>A0A4Y3WI58</accession>
<dbReference type="OrthoDB" id="5499837at2"/>
<dbReference type="PANTHER" id="PTHR45436:SF5">
    <property type="entry name" value="SENSOR HISTIDINE KINASE TRCS"/>
    <property type="match status" value="1"/>
</dbReference>
<comment type="subcellular location">
    <subcellularLocation>
        <location evidence="2">Cell membrane</location>
    </subcellularLocation>
</comment>
<name>A0A4Y3WI58_9PSEU</name>
<evidence type="ECO:0000256" key="5">
    <source>
        <dbReference type="ARBA" id="ARBA00022679"/>
    </source>
</evidence>
<protein>
    <recommendedName>
        <fullName evidence="3">histidine kinase</fullName>
        <ecNumber evidence="3">2.7.13.3</ecNumber>
    </recommendedName>
</protein>
<evidence type="ECO:0000256" key="6">
    <source>
        <dbReference type="ARBA" id="ARBA00022692"/>
    </source>
</evidence>
<sequence length="440" mass="45174">MRRRIVLTVVAVCVLGIAVLFVPLALVVGEQNRNEDLLELQRMAAVAAHRLPDLAASPFDADLLGDGEPDQRYAVYDAAGRKVAGDGPPAADPVVAAALADTAAAGTVGSEIVGAVATGPGGGTVTGAVRVAEPLADSVARTRNTIAMILGVALSAIGVAALAGALLVRRLLRPLDRLREAATRLGDGDFTVTAPRSGLHELDQVAAAVDSAASRIGRLVERERAFSADASHQLKTPLAAARVVVETELMVPRPDPTEALRETLEALERMNLTVTELLTLARDDHTTRTPVRIADLLADAERRWSTALRRSGRTLVVDTSSDAMVRVSAVALGHVLDVLLDNARGHGAGPVVVTTEPVAGGVAVAVADSGSLGATAGLFHRRQAGASGTGIGLALARALAEAEGARLRLRSASPTTFELLIPAVAVHSASAQVRAAGSAG</sequence>
<dbReference type="Gene3D" id="3.30.565.10">
    <property type="entry name" value="Histidine kinase-like ATPase, C-terminal domain"/>
    <property type="match status" value="1"/>
</dbReference>
<dbReference type="CDD" id="cd00082">
    <property type="entry name" value="HisKA"/>
    <property type="match status" value="1"/>
</dbReference>
<dbReference type="Proteomes" id="UP000320338">
    <property type="component" value="Unassembled WGS sequence"/>
</dbReference>
<evidence type="ECO:0000256" key="10">
    <source>
        <dbReference type="SAM" id="Phobius"/>
    </source>
</evidence>
<dbReference type="SMART" id="SM00388">
    <property type="entry name" value="HisKA"/>
    <property type="match status" value="1"/>
</dbReference>
<dbReference type="PANTHER" id="PTHR45436">
    <property type="entry name" value="SENSOR HISTIDINE KINASE YKOH"/>
    <property type="match status" value="1"/>
</dbReference>
<keyword evidence="9" id="KW-0902">Two-component regulatory system</keyword>
<dbReference type="InterPro" id="IPR036890">
    <property type="entry name" value="HATPase_C_sf"/>
</dbReference>
<dbReference type="SUPFAM" id="SSF158472">
    <property type="entry name" value="HAMP domain-like"/>
    <property type="match status" value="1"/>
</dbReference>
<dbReference type="RefSeq" id="WP_141277228.1">
    <property type="nucleotide sequence ID" value="NZ_BAAARZ010000021.1"/>
</dbReference>
<evidence type="ECO:0000256" key="2">
    <source>
        <dbReference type="ARBA" id="ARBA00004236"/>
    </source>
</evidence>
<dbReference type="SMART" id="SM00304">
    <property type="entry name" value="HAMP"/>
    <property type="match status" value="1"/>
</dbReference>
<dbReference type="InterPro" id="IPR003594">
    <property type="entry name" value="HATPase_dom"/>
</dbReference>
<dbReference type="SUPFAM" id="SSF55874">
    <property type="entry name" value="ATPase domain of HSP90 chaperone/DNA topoisomerase II/histidine kinase"/>
    <property type="match status" value="1"/>
</dbReference>
<dbReference type="PROSITE" id="PS50885">
    <property type="entry name" value="HAMP"/>
    <property type="match status" value="1"/>
</dbReference>
<evidence type="ECO:0000259" key="12">
    <source>
        <dbReference type="PROSITE" id="PS50885"/>
    </source>
</evidence>
<reference evidence="13 14" key="1">
    <citation type="submission" date="2019-06" db="EMBL/GenBank/DDBJ databases">
        <title>Whole genome shotgun sequence of Pseudonocardia hydrocarbonoxydans NBRC 14498.</title>
        <authorList>
            <person name="Hosoyama A."/>
            <person name="Uohara A."/>
            <person name="Ohji S."/>
            <person name="Ichikawa N."/>
        </authorList>
    </citation>
    <scope>NUCLEOTIDE SEQUENCE [LARGE SCALE GENOMIC DNA]</scope>
    <source>
        <strain evidence="13 14">NBRC 14498</strain>
    </source>
</reference>
<dbReference type="Pfam" id="PF02518">
    <property type="entry name" value="HATPase_c"/>
    <property type="match status" value="1"/>
</dbReference>
<dbReference type="InterPro" id="IPR003660">
    <property type="entry name" value="HAMP_dom"/>
</dbReference>
<dbReference type="EMBL" id="BJNG01000006">
    <property type="protein sequence ID" value="GEC18617.1"/>
    <property type="molecule type" value="Genomic_DNA"/>
</dbReference>
<dbReference type="EC" id="2.7.13.3" evidence="3"/>
<evidence type="ECO:0000256" key="7">
    <source>
        <dbReference type="ARBA" id="ARBA00022777"/>
    </source>
</evidence>
<feature type="domain" description="HAMP" evidence="12">
    <location>
        <begin position="169"/>
        <end position="221"/>
    </location>
</feature>
<dbReference type="AlphaFoldDB" id="A0A4Y3WI58"/>
<keyword evidence="14" id="KW-1185">Reference proteome</keyword>
<dbReference type="InterPro" id="IPR036097">
    <property type="entry name" value="HisK_dim/P_sf"/>
</dbReference>
<keyword evidence="5" id="KW-0808">Transferase</keyword>
<dbReference type="SUPFAM" id="SSF47384">
    <property type="entry name" value="Homodimeric domain of signal transducing histidine kinase"/>
    <property type="match status" value="1"/>
</dbReference>
<comment type="catalytic activity">
    <reaction evidence="1">
        <text>ATP + protein L-histidine = ADP + protein N-phospho-L-histidine.</text>
        <dbReference type="EC" id="2.7.13.3"/>
    </reaction>
</comment>
<evidence type="ECO:0000256" key="9">
    <source>
        <dbReference type="ARBA" id="ARBA00023012"/>
    </source>
</evidence>
<feature type="domain" description="Histidine kinase" evidence="11">
    <location>
        <begin position="229"/>
        <end position="425"/>
    </location>
</feature>
<organism evidence="13 14">
    <name type="scientific">Pseudonocardia hydrocarbonoxydans</name>
    <dbReference type="NCBI Taxonomy" id="76726"/>
    <lineage>
        <taxon>Bacteria</taxon>
        <taxon>Bacillati</taxon>
        <taxon>Actinomycetota</taxon>
        <taxon>Actinomycetes</taxon>
        <taxon>Pseudonocardiales</taxon>
        <taxon>Pseudonocardiaceae</taxon>
        <taxon>Pseudonocardia</taxon>
    </lineage>
</organism>
<dbReference type="InterPro" id="IPR050428">
    <property type="entry name" value="TCS_sensor_his_kinase"/>
</dbReference>
<evidence type="ECO:0000256" key="1">
    <source>
        <dbReference type="ARBA" id="ARBA00000085"/>
    </source>
</evidence>
<dbReference type="SMART" id="SM00387">
    <property type="entry name" value="HATPase_c"/>
    <property type="match status" value="1"/>
</dbReference>
<gene>
    <name evidence="13" type="ORF">PHY01_09000</name>
</gene>
<evidence type="ECO:0000256" key="8">
    <source>
        <dbReference type="ARBA" id="ARBA00022989"/>
    </source>
</evidence>
<dbReference type="InterPro" id="IPR003661">
    <property type="entry name" value="HisK_dim/P_dom"/>
</dbReference>
<keyword evidence="8 10" id="KW-1133">Transmembrane helix</keyword>
<dbReference type="GO" id="GO:0000155">
    <property type="term" value="F:phosphorelay sensor kinase activity"/>
    <property type="evidence" value="ECO:0007669"/>
    <property type="project" value="InterPro"/>
</dbReference>
<keyword evidence="7 13" id="KW-0418">Kinase</keyword>
<dbReference type="Pfam" id="PF00672">
    <property type="entry name" value="HAMP"/>
    <property type="match status" value="1"/>
</dbReference>
<feature type="transmembrane region" description="Helical" evidence="10">
    <location>
        <begin position="146"/>
        <end position="168"/>
    </location>
</feature>
<comment type="caution">
    <text evidence="13">The sequence shown here is derived from an EMBL/GenBank/DDBJ whole genome shotgun (WGS) entry which is preliminary data.</text>
</comment>
<keyword evidence="10" id="KW-0472">Membrane</keyword>
<evidence type="ECO:0000259" key="11">
    <source>
        <dbReference type="PROSITE" id="PS50109"/>
    </source>
</evidence>
<dbReference type="Gene3D" id="1.10.287.130">
    <property type="match status" value="1"/>
</dbReference>
<evidence type="ECO:0000256" key="4">
    <source>
        <dbReference type="ARBA" id="ARBA00022553"/>
    </source>
</evidence>
<dbReference type="GO" id="GO:0005886">
    <property type="term" value="C:plasma membrane"/>
    <property type="evidence" value="ECO:0007669"/>
    <property type="project" value="UniProtKB-SubCell"/>
</dbReference>
<evidence type="ECO:0000313" key="14">
    <source>
        <dbReference type="Proteomes" id="UP000320338"/>
    </source>
</evidence>
<keyword evidence="4" id="KW-0597">Phosphoprotein</keyword>
<evidence type="ECO:0000313" key="13">
    <source>
        <dbReference type="EMBL" id="GEC18617.1"/>
    </source>
</evidence>
<dbReference type="PROSITE" id="PS50109">
    <property type="entry name" value="HIS_KIN"/>
    <property type="match status" value="1"/>
</dbReference>
<proteinExistence type="predicted"/>
<evidence type="ECO:0000256" key="3">
    <source>
        <dbReference type="ARBA" id="ARBA00012438"/>
    </source>
</evidence>
<keyword evidence="6 10" id="KW-0812">Transmembrane</keyword>